<dbReference type="Proteomes" id="UP000187406">
    <property type="component" value="Unassembled WGS sequence"/>
</dbReference>
<evidence type="ECO:0000313" key="2">
    <source>
        <dbReference type="Proteomes" id="UP000187406"/>
    </source>
</evidence>
<evidence type="ECO:0008006" key="3">
    <source>
        <dbReference type="Google" id="ProtNLM"/>
    </source>
</evidence>
<evidence type="ECO:0000313" key="1">
    <source>
        <dbReference type="EMBL" id="GAV64508.1"/>
    </source>
</evidence>
<dbReference type="InParanoid" id="A0A1Q3B952"/>
<reference evidence="2" key="1">
    <citation type="submission" date="2016-04" db="EMBL/GenBank/DDBJ databases">
        <title>Cephalotus genome sequencing.</title>
        <authorList>
            <person name="Fukushima K."/>
            <person name="Hasebe M."/>
            <person name="Fang X."/>
        </authorList>
    </citation>
    <scope>NUCLEOTIDE SEQUENCE [LARGE SCALE GENOMIC DNA]</scope>
    <source>
        <strain evidence="2">cv. St1</strain>
    </source>
</reference>
<dbReference type="AlphaFoldDB" id="A0A1Q3B952"/>
<dbReference type="PANTHER" id="PTHR33223">
    <property type="entry name" value="CCHC-TYPE DOMAIN-CONTAINING PROTEIN"/>
    <property type="match status" value="1"/>
</dbReference>
<proteinExistence type="predicted"/>
<dbReference type="EMBL" id="BDDD01000350">
    <property type="protein sequence ID" value="GAV64508.1"/>
    <property type="molecule type" value="Genomic_DNA"/>
</dbReference>
<protein>
    <recommendedName>
        <fullName evidence="3">Retrotransposon gag domain-containing protein</fullName>
    </recommendedName>
</protein>
<keyword evidence="2" id="KW-1185">Reference proteome</keyword>
<comment type="caution">
    <text evidence="1">The sequence shown here is derived from an EMBL/GenBank/DDBJ whole genome shotgun (WGS) entry which is preliminary data.</text>
</comment>
<name>A0A1Q3B952_CEPFO</name>
<accession>A0A1Q3B952</accession>
<dbReference type="OrthoDB" id="1106951at2759"/>
<dbReference type="PANTHER" id="PTHR33223:SF11">
    <property type="entry name" value="ELEMENT PROTEIN, PUTATIVE-RELATED"/>
    <property type="match status" value="1"/>
</dbReference>
<organism evidence="1 2">
    <name type="scientific">Cephalotus follicularis</name>
    <name type="common">Albany pitcher plant</name>
    <dbReference type="NCBI Taxonomy" id="3775"/>
    <lineage>
        <taxon>Eukaryota</taxon>
        <taxon>Viridiplantae</taxon>
        <taxon>Streptophyta</taxon>
        <taxon>Embryophyta</taxon>
        <taxon>Tracheophyta</taxon>
        <taxon>Spermatophyta</taxon>
        <taxon>Magnoliopsida</taxon>
        <taxon>eudicotyledons</taxon>
        <taxon>Gunneridae</taxon>
        <taxon>Pentapetalae</taxon>
        <taxon>rosids</taxon>
        <taxon>fabids</taxon>
        <taxon>Oxalidales</taxon>
        <taxon>Cephalotaceae</taxon>
        <taxon>Cephalotus</taxon>
    </lineage>
</organism>
<sequence length="121" mass="14042">MGENYDAPQRRPLSEHFTPRAYTTSSCIRVPAVQAAQYLIKSSIIQMLPSFYGLANEKPYKHLDEFIDICSTFKIQSLSEDTLKLVLFPFSLKDRAQQWLHSLDCIIITTWAQLQQEFLKK</sequence>
<gene>
    <name evidence="1" type="ORF">CFOL_v3_08026</name>
</gene>